<dbReference type="InterPro" id="IPR013783">
    <property type="entry name" value="Ig-like_fold"/>
</dbReference>
<evidence type="ECO:0008006" key="3">
    <source>
        <dbReference type="Google" id="ProtNLM"/>
    </source>
</evidence>
<name>A0A0E9R8T4_ANGAN</name>
<reference evidence="2" key="2">
    <citation type="journal article" date="2015" name="Fish Shellfish Immunol.">
        <title>Early steps in the European eel (Anguilla anguilla)-Vibrio vulnificus interaction in the gills: Role of the RtxA13 toxin.</title>
        <authorList>
            <person name="Callol A."/>
            <person name="Pajuelo D."/>
            <person name="Ebbesson L."/>
            <person name="Teles M."/>
            <person name="MacKenzie S."/>
            <person name="Amaro C."/>
        </authorList>
    </citation>
    <scope>NUCLEOTIDE SEQUENCE</scope>
</reference>
<protein>
    <recommendedName>
        <fullName evidence="3">Ig-like domain-containing protein</fullName>
    </recommendedName>
</protein>
<dbReference type="AlphaFoldDB" id="A0A0E9R8T4"/>
<keyword evidence="1" id="KW-0732">Signal</keyword>
<evidence type="ECO:0000313" key="2">
    <source>
        <dbReference type="EMBL" id="JAH25207.1"/>
    </source>
</evidence>
<dbReference type="InterPro" id="IPR036179">
    <property type="entry name" value="Ig-like_dom_sf"/>
</dbReference>
<evidence type="ECO:0000256" key="1">
    <source>
        <dbReference type="SAM" id="SignalP"/>
    </source>
</evidence>
<accession>A0A0E9R8T4</accession>
<feature type="chain" id="PRO_5002431825" description="Ig-like domain-containing protein" evidence="1">
    <location>
        <begin position="17"/>
        <end position="71"/>
    </location>
</feature>
<sequence length="71" mass="7881">MRAVCLILFNLTEIYGQLWKSVDQPNVLVTAQLGDTVTLPCFYSAQEVPNINWFKLASSTEASACSNNNKL</sequence>
<organism evidence="2">
    <name type="scientific">Anguilla anguilla</name>
    <name type="common">European freshwater eel</name>
    <name type="synonym">Muraena anguilla</name>
    <dbReference type="NCBI Taxonomy" id="7936"/>
    <lineage>
        <taxon>Eukaryota</taxon>
        <taxon>Metazoa</taxon>
        <taxon>Chordata</taxon>
        <taxon>Craniata</taxon>
        <taxon>Vertebrata</taxon>
        <taxon>Euteleostomi</taxon>
        <taxon>Actinopterygii</taxon>
        <taxon>Neopterygii</taxon>
        <taxon>Teleostei</taxon>
        <taxon>Anguilliformes</taxon>
        <taxon>Anguillidae</taxon>
        <taxon>Anguilla</taxon>
    </lineage>
</organism>
<proteinExistence type="predicted"/>
<reference evidence="2" key="1">
    <citation type="submission" date="2014-11" db="EMBL/GenBank/DDBJ databases">
        <authorList>
            <person name="Amaro Gonzalez C."/>
        </authorList>
    </citation>
    <scope>NUCLEOTIDE SEQUENCE</scope>
</reference>
<dbReference type="EMBL" id="GBXM01083370">
    <property type="protein sequence ID" value="JAH25207.1"/>
    <property type="molecule type" value="Transcribed_RNA"/>
</dbReference>
<dbReference type="SUPFAM" id="SSF48726">
    <property type="entry name" value="Immunoglobulin"/>
    <property type="match status" value="1"/>
</dbReference>
<dbReference type="Gene3D" id="2.60.40.10">
    <property type="entry name" value="Immunoglobulins"/>
    <property type="match status" value="1"/>
</dbReference>
<feature type="signal peptide" evidence="1">
    <location>
        <begin position="1"/>
        <end position="16"/>
    </location>
</feature>